<organism evidence="9 10">
    <name type="scientific">Paenibacillus chitinolyticus</name>
    <dbReference type="NCBI Taxonomy" id="79263"/>
    <lineage>
        <taxon>Bacteria</taxon>
        <taxon>Bacillati</taxon>
        <taxon>Bacillota</taxon>
        <taxon>Bacilli</taxon>
        <taxon>Bacillales</taxon>
        <taxon>Paenibacillaceae</taxon>
        <taxon>Paenibacillus</taxon>
    </lineage>
</organism>
<dbReference type="OrthoDB" id="9793283at2"/>
<dbReference type="InterPro" id="IPR011701">
    <property type="entry name" value="MFS"/>
</dbReference>
<dbReference type="SUPFAM" id="SSF103473">
    <property type="entry name" value="MFS general substrate transporter"/>
    <property type="match status" value="1"/>
</dbReference>
<evidence type="ECO:0000256" key="3">
    <source>
        <dbReference type="ARBA" id="ARBA00022692"/>
    </source>
</evidence>
<sequence length="391" mass="41839">MNKRVVFIMLLMFTVYLGFGLIIPVLPELLHGIPEGETHLGWVLSIYSIMSFLVSPLWGGLSDKIGRRPVLLTGIFGFMISFVLLALAGTNLPLLYLSRILGGICSGALSGVALAYVADITTHEERTKSMGFVGMSIGLGFIFGPAIGGTLSVVSLSLPFWGAALLSAGIFCAGFLKLKESLPDNRGQNQGDKPSRWSLLRGKLGYLYVMTFFVTFSLAGLEATFQYFQITRFGVTPLQIGLMFMFSGFADALVQGGLVRVIAKKKKEKLAILCGLFASAVGFLLVLGSDSFWTATLALTVFSAGNAMIRPCINSLLTQRTRHGQGVTTGLSSSMDSLGRIAGPITGTSLFGIQHGLPFAAGAVVSVLASLLLLRFSQLDRESKDELPETV</sequence>
<keyword evidence="5 6" id="KW-0472">Membrane</keyword>
<comment type="subcellular location">
    <subcellularLocation>
        <location evidence="1">Cell membrane</location>
        <topology evidence="1">Multi-pass membrane protein</topology>
    </subcellularLocation>
</comment>
<evidence type="ECO:0000259" key="7">
    <source>
        <dbReference type="PROSITE" id="PS50850"/>
    </source>
</evidence>
<feature type="transmembrane region" description="Helical" evidence="6">
    <location>
        <begin position="206"/>
        <end position="228"/>
    </location>
</feature>
<dbReference type="InterPro" id="IPR020846">
    <property type="entry name" value="MFS_dom"/>
</dbReference>
<dbReference type="KEGG" id="pchi:PC41400_10935"/>
<feature type="domain" description="Major facilitator superfamily (MFS) profile" evidence="7">
    <location>
        <begin position="4"/>
        <end position="381"/>
    </location>
</feature>
<feature type="transmembrane region" description="Helical" evidence="6">
    <location>
        <begin position="356"/>
        <end position="374"/>
    </location>
</feature>
<keyword evidence="11" id="KW-1185">Reference proteome</keyword>
<dbReference type="Gene3D" id="1.20.1250.20">
    <property type="entry name" value="MFS general substrate transporter like domains"/>
    <property type="match status" value="1"/>
</dbReference>
<evidence type="ECO:0000313" key="11">
    <source>
        <dbReference type="Proteomes" id="UP001527202"/>
    </source>
</evidence>
<feature type="transmembrane region" description="Helical" evidence="6">
    <location>
        <begin position="130"/>
        <end position="154"/>
    </location>
</feature>
<accession>A0A410WUT2</accession>
<dbReference type="Proteomes" id="UP000288943">
    <property type="component" value="Chromosome"/>
</dbReference>
<feature type="transmembrane region" description="Helical" evidence="6">
    <location>
        <begin position="96"/>
        <end position="118"/>
    </location>
</feature>
<feature type="transmembrane region" description="Helical" evidence="6">
    <location>
        <begin position="240"/>
        <end position="263"/>
    </location>
</feature>
<evidence type="ECO:0000256" key="5">
    <source>
        <dbReference type="ARBA" id="ARBA00023136"/>
    </source>
</evidence>
<feature type="transmembrane region" description="Helical" evidence="6">
    <location>
        <begin position="39"/>
        <end position="58"/>
    </location>
</feature>
<gene>
    <name evidence="8" type="ORF">M5X16_25835</name>
    <name evidence="9" type="ORF">PC41400_10935</name>
</gene>
<dbReference type="GeneID" id="95375319"/>
<evidence type="ECO:0000256" key="2">
    <source>
        <dbReference type="ARBA" id="ARBA00022448"/>
    </source>
</evidence>
<dbReference type="PRINTS" id="PR01035">
    <property type="entry name" value="TCRTETA"/>
</dbReference>
<dbReference type="Pfam" id="PF07690">
    <property type="entry name" value="MFS_1"/>
    <property type="match status" value="1"/>
</dbReference>
<keyword evidence="3 6" id="KW-0812">Transmembrane</keyword>
<dbReference type="Proteomes" id="UP001527202">
    <property type="component" value="Unassembled WGS sequence"/>
</dbReference>
<evidence type="ECO:0000313" key="10">
    <source>
        <dbReference type="Proteomes" id="UP000288943"/>
    </source>
</evidence>
<reference evidence="9 10" key="1">
    <citation type="submission" date="2018-01" db="EMBL/GenBank/DDBJ databases">
        <title>The whole genome sequencing and assembly of Paenibacillus chitinolyticus KCCM 41400 strain.</title>
        <authorList>
            <person name="Kim J.-Y."/>
            <person name="Park M.-K."/>
            <person name="Lee Y.-J."/>
            <person name="Yi H."/>
            <person name="Bahn Y.-S."/>
            <person name="Kim J.F."/>
            <person name="Lee D.-W."/>
        </authorList>
    </citation>
    <scope>NUCLEOTIDE SEQUENCE [LARGE SCALE GENOMIC DNA]</scope>
    <source>
        <strain evidence="9 10">KCCM 41400</strain>
    </source>
</reference>
<dbReference type="PANTHER" id="PTHR23504">
    <property type="entry name" value="MAJOR FACILITATOR SUPERFAMILY DOMAIN-CONTAINING PROTEIN 10"/>
    <property type="match status" value="1"/>
</dbReference>
<dbReference type="InterPro" id="IPR001958">
    <property type="entry name" value="Tet-R_TetA/multi-R_MdtG-like"/>
</dbReference>
<evidence type="ECO:0000256" key="1">
    <source>
        <dbReference type="ARBA" id="ARBA00004651"/>
    </source>
</evidence>
<evidence type="ECO:0000313" key="9">
    <source>
        <dbReference type="EMBL" id="QAV18148.1"/>
    </source>
</evidence>
<feature type="transmembrane region" description="Helical" evidence="6">
    <location>
        <begin position="7"/>
        <end position="27"/>
    </location>
</feature>
<feature type="transmembrane region" description="Helical" evidence="6">
    <location>
        <begin position="160"/>
        <end position="178"/>
    </location>
</feature>
<evidence type="ECO:0000256" key="4">
    <source>
        <dbReference type="ARBA" id="ARBA00022989"/>
    </source>
</evidence>
<keyword evidence="2" id="KW-0813">Transport</keyword>
<feature type="transmembrane region" description="Helical" evidence="6">
    <location>
        <begin position="70"/>
        <end position="90"/>
    </location>
</feature>
<reference evidence="8 11" key="2">
    <citation type="submission" date="2022-05" db="EMBL/GenBank/DDBJ databases">
        <title>Genome Sequencing of Bee-Associated Microbes.</title>
        <authorList>
            <person name="Dunlap C."/>
        </authorList>
    </citation>
    <scope>NUCLEOTIDE SEQUENCE [LARGE SCALE GENOMIC DNA]</scope>
    <source>
        <strain evidence="8 11">NRRL B-23120</strain>
    </source>
</reference>
<dbReference type="EMBL" id="CP026520">
    <property type="protein sequence ID" value="QAV18148.1"/>
    <property type="molecule type" value="Genomic_DNA"/>
</dbReference>
<dbReference type="EMBL" id="JAMDMJ010000040">
    <property type="protein sequence ID" value="MCY9599185.1"/>
    <property type="molecule type" value="Genomic_DNA"/>
</dbReference>
<dbReference type="GO" id="GO:0005886">
    <property type="term" value="C:plasma membrane"/>
    <property type="evidence" value="ECO:0007669"/>
    <property type="project" value="UniProtKB-SubCell"/>
</dbReference>
<protein>
    <submittedName>
        <fullName evidence="9">Tetracycline resistance MFS efflux pump</fullName>
    </submittedName>
</protein>
<dbReference type="AlphaFoldDB" id="A0A410WUT2"/>
<dbReference type="InterPro" id="IPR036259">
    <property type="entry name" value="MFS_trans_sf"/>
</dbReference>
<proteinExistence type="predicted"/>
<evidence type="ECO:0000313" key="8">
    <source>
        <dbReference type="EMBL" id="MCY9599185.1"/>
    </source>
</evidence>
<dbReference type="GO" id="GO:0022857">
    <property type="term" value="F:transmembrane transporter activity"/>
    <property type="evidence" value="ECO:0007669"/>
    <property type="project" value="InterPro"/>
</dbReference>
<keyword evidence="4 6" id="KW-1133">Transmembrane helix</keyword>
<dbReference type="PROSITE" id="PS50850">
    <property type="entry name" value="MFS"/>
    <property type="match status" value="1"/>
</dbReference>
<dbReference type="RefSeq" id="WP_042228692.1">
    <property type="nucleotide sequence ID" value="NZ_CP026520.1"/>
</dbReference>
<feature type="transmembrane region" description="Helical" evidence="6">
    <location>
        <begin position="270"/>
        <end position="289"/>
    </location>
</feature>
<name>A0A410WUT2_9BACL</name>
<evidence type="ECO:0000256" key="6">
    <source>
        <dbReference type="SAM" id="Phobius"/>
    </source>
</evidence>
<dbReference type="PANTHER" id="PTHR23504:SF15">
    <property type="entry name" value="MAJOR FACILITATOR SUPERFAMILY (MFS) PROFILE DOMAIN-CONTAINING PROTEIN"/>
    <property type="match status" value="1"/>
</dbReference>